<evidence type="ECO:0000313" key="7">
    <source>
        <dbReference type="Proteomes" id="UP000308768"/>
    </source>
</evidence>
<keyword evidence="3" id="KW-0963">Cytoplasm</keyword>
<keyword evidence="7" id="KW-1185">Reference proteome</keyword>
<dbReference type="OrthoDB" id="19714at2759"/>
<dbReference type="PANTHER" id="PTHR21399">
    <property type="entry name" value="CHLORIDE CONDUCTANCE REGULATORY PROTEIN ICLN"/>
    <property type="match status" value="1"/>
</dbReference>
<dbReference type="AlphaFoldDB" id="A0A4U0XDY7"/>
<comment type="caution">
    <text evidence="6">The sequence shown here is derived from an EMBL/GenBank/DDBJ whole genome shotgun (WGS) entry which is preliminary data.</text>
</comment>
<feature type="region of interest" description="Disordered" evidence="5">
    <location>
        <begin position="204"/>
        <end position="291"/>
    </location>
</feature>
<evidence type="ECO:0000313" key="6">
    <source>
        <dbReference type="EMBL" id="TKA75030.1"/>
    </source>
</evidence>
<feature type="compositionally biased region" description="Gly residues" evidence="5">
    <location>
        <begin position="252"/>
        <end position="261"/>
    </location>
</feature>
<evidence type="ECO:0000256" key="2">
    <source>
        <dbReference type="ARBA" id="ARBA00004496"/>
    </source>
</evidence>
<feature type="compositionally biased region" description="Basic and acidic residues" evidence="5">
    <location>
        <begin position="265"/>
        <end position="274"/>
    </location>
</feature>
<comment type="subcellular location">
    <subcellularLocation>
        <location evidence="2">Cytoplasm</location>
    </subcellularLocation>
    <subcellularLocation>
        <location evidence="1">Nucleus</location>
    </subcellularLocation>
</comment>
<feature type="compositionally biased region" description="Basic and acidic residues" evidence="5">
    <location>
        <begin position="235"/>
        <end position="245"/>
    </location>
</feature>
<dbReference type="Pfam" id="PF03517">
    <property type="entry name" value="Voldacs"/>
    <property type="match status" value="1"/>
</dbReference>
<proteinExistence type="predicted"/>
<dbReference type="GO" id="GO:0000387">
    <property type="term" value="P:spliceosomal snRNP assembly"/>
    <property type="evidence" value="ECO:0007669"/>
    <property type="project" value="TreeGrafter"/>
</dbReference>
<organism evidence="6 7">
    <name type="scientific">Cryomyces minteri</name>
    <dbReference type="NCBI Taxonomy" id="331657"/>
    <lineage>
        <taxon>Eukaryota</taxon>
        <taxon>Fungi</taxon>
        <taxon>Dikarya</taxon>
        <taxon>Ascomycota</taxon>
        <taxon>Pezizomycotina</taxon>
        <taxon>Dothideomycetes</taxon>
        <taxon>Dothideomycetes incertae sedis</taxon>
        <taxon>Cryomyces</taxon>
    </lineage>
</organism>
<dbReference type="Gene3D" id="2.30.29.30">
    <property type="entry name" value="Pleckstrin-homology domain (PH domain)/Phosphotyrosine-binding domain (PTB)"/>
    <property type="match status" value="1"/>
</dbReference>
<evidence type="ECO:0000256" key="4">
    <source>
        <dbReference type="ARBA" id="ARBA00023242"/>
    </source>
</evidence>
<dbReference type="GO" id="GO:0005681">
    <property type="term" value="C:spliceosomal complex"/>
    <property type="evidence" value="ECO:0007669"/>
    <property type="project" value="TreeGrafter"/>
</dbReference>
<keyword evidence="4" id="KW-0539">Nucleus</keyword>
<gene>
    <name evidence="6" type="ORF">B0A49_07944</name>
</gene>
<dbReference type="Proteomes" id="UP000308768">
    <property type="component" value="Unassembled WGS sequence"/>
</dbReference>
<accession>A0A4U0XDY7</accession>
<sequence length="291" mass="31190">MSLESIHEVPSVEAFTPISDHRSQTPSSFFGGRPVLHLHSPGATLLGSKEQLEAQPTFARLCSLAVSNGNAEEANESDEIVIPDIDIWVTSEHLLLFATATSAGVSIPYPTISLHAIQRRRVSQSSSSSESQGLYMQLTLTTSEYTQEEDIETLEITLIPSAPSPAPASTVLTNPISDTTLADPPALPQPPVQALFSAVTACADLHPDPQSPSSSNLEPRNEPIPGAGGWITSENMDHFLDENGEFRFPQAEGGGDLGPGAGVVRPREDTEERLVNGGGTEEDETKWRRTD</sequence>
<name>A0A4U0XDY7_9PEZI</name>
<evidence type="ECO:0008006" key="8">
    <source>
        <dbReference type="Google" id="ProtNLM"/>
    </source>
</evidence>
<dbReference type="GO" id="GO:0034715">
    <property type="term" value="C:pICln-Sm protein complex"/>
    <property type="evidence" value="ECO:0007669"/>
    <property type="project" value="TreeGrafter"/>
</dbReference>
<dbReference type="InterPro" id="IPR011993">
    <property type="entry name" value="PH-like_dom_sf"/>
</dbReference>
<dbReference type="EMBL" id="NAJN01000318">
    <property type="protein sequence ID" value="TKA75030.1"/>
    <property type="molecule type" value="Genomic_DNA"/>
</dbReference>
<dbReference type="GO" id="GO:0005829">
    <property type="term" value="C:cytosol"/>
    <property type="evidence" value="ECO:0007669"/>
    <property type="project" value="TreeGrafter"/>
</dbReference>
<dbReference type="InterPro" id="IPR039924">
    <property type="entry name" value="ICln/Lot5/Saf5"/>
</dbReference>
<evidence type="ECO:0000256" key="1">
    <source>
        <dbReference type="ARBA" id="ARBA00004123"/>
    </source>
</evidence>
<evidence type="ECO:0000256" key="5">
    <source>
        <dbReference type="SAM" id="MobiDB-lite"/>
    </source>
</evidence>
<dbReference type="GO" id="GO:0045292">
    <property type="term" value="P:mRNA cis splicing, via spliceosome"/>
    <property type="evidence" value="ECO:0007669"/>
    <property type="project" value="TreeGrafter"/>
</dbReference>
<reference evidence="6 7" key="1">
    <citation type="submission" date="2017-03" db="EMBL/GenBank/DDBJ databases">
        <title>Genomes of endolithic fungi from Antarctica.</title>
        <authorList>
            <person name="Coleine C."/>
            <person name="Masonjones S."/>
            <person name="Stajich J.E."/>
        </authorList>
    </citation>
    <scope>NUCLEOTIDE SEQUENCE [LARGE SCALE GENOMIC DNA]</scope>
    <source>
        <strain evidence="6 7">CCFEE 5187</strain>
    </source>
</reference>
<dbReference type="PANTHER" id="PTHR21399:SF0">
    <property type="entry name" value="METHYLOSOME SUBUNIT PICLN"/>
    <property type="match status" value="1"/>
</dbReference>
<evidence type="ECO:0000256" key="3">
    <source>
        <dbReference type="ARBA" id="ARBA00022490"/>
    </source>
</evidence>
<protein>
    <recommendedName>
        <fullName evidence="8">Regulator of volume decrease after cellular swelling-domain-containing protein</fullName>
    </recommendedName>
</protein>